<dbReference type="PANTHER" id="PTHR43553:SF27">
    <property type="entry name" value="ENERGY-COUPLING FACTOR TRANSPORTER ATP-BINDING PROTEIN ECFA2"/>
    <property type="match status" value="1"/>
</dbReference>
<evidence type="ECO:0000256" key="2">
    <source>
        <dbReference type="ARBA" id="ARBA00022448"/>
    </source>
</evidence>
<dbReference type="Proteomes" id="UP000422764">
    <property type="component" value="Chromosome"/>
</dbReference>
<dbReference type="NCBIfam" id="NF010158">
    <property type="entry name" value="PRK13637.1"/>
    <property type="match status" value="1"/>
</dbReference>
<evidence type="ECO:0000256" key="8">
    <source>
        <dbReference type="ARBA" id="ARBA00025157"/>
    </source>
</evidence>
<reference evidence="11 12" key="1">
    <citation type="submission" date="2019-12" db="EMBL/GenBank/DDBJ databases">
        <title>Genome sequenceing of Clostridium bovifaecis.</title>
        <authorList>
            <person name="Yao Y."/>
        </authorList>
    </citation>
    <scope>NUCLEOTIDE SEQUENCE [LARGE SCALE GENOMIC DNA]</scope>
    <source>
        <strain evidence="11 12">BXX</strain>
    </source>
</reference>
<evidence type="ECO:0000256" key="7">
    <source>
        <dbReference type="ARBA" id="ARBA00023136"/>
    </source>
</evidence>
<dbReference type="NCBIfam" id="TIGR04521">
    <property type="entry name" value="ECF_ATPase_2"/>
    <property type="match status" value="1"/>
</dbReference>
<dbReference type="GO" id="GO:0016887">
    <property type="term" value="F:ATP hydrolysis activity"/>
    <property type="evidence" value="ECO:0007669"/>
    <property type="project" value="InterPro"/>
</dbReference>
<keyword evidence="7 9" id="KW-0472">Membrane</keyword>
<dbReference type="EC" id="7.-.-.-" evidence="9"/>
<evidence type="ECO:0000313" key="11">
    <source>
        <dbReference type="EMBL" id="QGU96464.1"/>
    </source>
</evidence>
<keyword evidence="2 9" id="KW-0813">Transport</keyword>
<organism evidence="11 12">
    <name type="scientific">Clostridium bovifaecis</name>
    <dbReference type="NCBI Taxonomy" id="2184719"/>
    <lineage>
        <taxon>Bacteria</taxon>
        <taxon>Bacillati</taxon>
        <taxon>Bacillota</taxon>
        <taxon>Clostridia</taxon>
        <taxon>Eubacteriales</taxon>
        <taxon>Clostridiaceae</taxon>
        <taxon>Clostridium</taxon>
    </lineage>
</organism>
<keyword evidence="5 9" id="KW-0067">ATP-binding</keyword>
<comment type="function">
    <text evidence="8">Probably part of an ABC transporter complex. Responsible for energy coupling to the transport system.</text>
</comment>
<keyword evidence="12" id="KW-1185">Reference proteome</keyword>
<dbReference type="GO" id="GO:0006824">
    <property type="term" value="P:cobalt ion transport"/>
    <property type="evidence" value="ECO:0007669"/>
    <property type="project" value="InterPro"/>
</dbReference>
<evidence type="ECO:0000256" key="5">
    <source>
        <dbReference type="ARBA" id="ARBA00022840"/>
    </source>
</evidence>
<dbReference type="CDD" id="cd03225">
    <property type="entry name" value="ABC_cobalt_CbiO_domain1"/>
    <property type="match status" value="1"/>
</dbReference>
<dbReference type="InterPro" id="IPR017871">
    <property type="entry name" value="ABC_transporter-like_CS"/>
</dbReference>
<comment type="subunit">
    <text evidence="9">Forms a stable energy-coupling factor (ECF) transporter complex composed of 2 membrane-embedded substrate-binding proteins (S component), 2 ATP-binding proteins (A component) and 2 transmembrane proteins (T component).</text>
</comment>
<evidence type="ECO:0000313" key="12">
    <source>
        <dbReference type="Proteomes" id="UP000422764"/>
    </source>
</evidence>
<dbReference type="InterPro" id="IPR050095">
    <property type="entry name" value="ECF_ABC_transporter_ATP-bd"/>
</dbReference>
<keyword evidence="6" id="KW-1278">Translocase</keyword>
<dbReference type="AlphaFoldDB" id="A0A6I6F5H2"/>
<keyword evidence="3 9" id="KW-1003">Cell membrane</keyword>
<dbReference type="GO" id="GO:0042626">
    <property type="term" value="F:ATPase-coupled transmembrane transporter activity"/>
    <property type="evidence" value="ECO:0007669"/>
    <property type="project" value="TreeGrafter"/>
</dbReference>
<sequence>MSIKIENLTHVYMPGSPFERKALDNVNLSIENGEFVALIGHTGSGKSTLIQHINGLLKPSSGKIIIDDEDITSNKIKLNEIRKKVGLVFQYPEYQLFEETIEKDISFGPKNLGLKDEEISKRVEKAMNMVGLDYETYKDKSPFDLSGGQKRRVAIAGVVAMEPKVLILDEPTAGLDPKGRDDILEKIRQLREEYNMTIILVSHSMEDVAKLATRVLVMHNGKCILDGTTSEVFKQVDILEGVGLAVPQVTYLVKKLREKGFNISEDVFTIDEAKAEILKLLRGANQND</sequence>
<dbReference type="InterPro" id="IPR030946">
    <property type="entry name" value="EcfA2"/>
</dbReference>
<keyword evidence="4 9" id="KW-0547">Nucleotide-binding</keyword>
<dbReference type="InterPro" id="IPR003439">
    <property type="entry name" value="ABC_transporter-like_ATP-bd"/>
</dbReference>
<dbReference type="GO" id="GO:0005524">
    <property type="term" value="F:ATP binding"/>
    <property type="evidence" value="ECO:0007669"/>
    <property type="project" value="UniProtKB-UniRule"/>
</dbReference>
<evidence type="ECO:0000259" key="10">
    <source>
        <dbReference type="PROSITE" id="PS50893"/>
    </source>
</evidence>
<feature type="domain" description="ABC transporter" evidence="10">
    <location>
        <begin position="3"/>
        <end position="245"/>
    </location>
</feature>
<dbReference type="PROSITE" id="PS50893">
    <property type="entry name" value="ABC_TRANSPORTER_2"/>
    <property type="match status" value="1"/>
</dbReference>
<dbReference type="GO" id="GO:0043190">
    <property type="term" value="C:ATP-binding cassette (ABC) transporter complex"/>
    <property type="evidence" value="ECO:0007669"/>
    <property type="project" value="TreeGrafter"/>
</dbReference>
<protein>
    <recommendedName>
        <fullName evidence="9">Energy-coupling factor transporter ATP-binding protein EcfA2</fullName>
        <ecNumber evidence="9">7.-.-.-</ecNumber>
    </recommendedName>
</protein>
<evidence type="ECO:0000256" key="3">
    <source>
        <dbReference type="ARBA" id="ARBA00022475"/>
    </source>
</evidence>
<proteinExistence type="inferred from homology"/>
<evidence type="ECO:0000256" key="6">
    <source>
        <dbReference type="ARBA" id="ARBA00022967"/>
    </source>
</evidence>
<dbReference type="InterPro" id="IPR027417">
    <property type="entry name" value="P-loop_NTPase"/>
</dbReference>
<dbReference type="EMBL" id="CP046522">
    <property type="protein sequence ID" value="QGU96464.1"/>
    <property type="molecule type" value="Genomic_DNA"/>
</dbReference>
<dbReference type="SMART" id="SM00382">
    <property type="entry name" value="AAA"/>
    <property type="match status" value="1"/>
</dbReference>
<comment type="similarity">
    <text evidence="9">Belongs to the ABC transporter superfamily. Energy-coupling factor EcfA family.</text>
</comment>
<evidence type="ECO:0000256" key="4">
    <source>
        <dbReference type="ARBA" id="ARBA00022741"/>
    </source>
</evidence>
<dbReference type="InterPro" id="IPR003593">
    <property type="entry name" value="AAA+_ATPase"/>
</dbReference>
<gene>
    <name evidence="11" type="ORF">GOM49_16370</name>
</gene>
<dbReference type="InterPro" id="IPR015856">
    <property type="entry name" value="ABC_transpr_CbiO/EcfA_su"/>
</dbReference>
<dbReference type="Pfam" id="PF00005">
    <property type="entry name" value="ABC_tran"/>
    <property type="match status" value="1"/>
</dbReference>
<comment type="subcellular location">
    <subcellularLocation>
        <location evidence="1 9">Cell membrane</location>
        <topology evidence="1 9">Peripheral membrane protein</topology>
    </subcellularLocation>
</comment>
<accession>A0A6I6F5H2</accession>
<name>A0A6I6F5H2_9CLOT</name>
<evidence type="ECO:0000256" key="9">
    <source>
        <dbReference type="RuleBase" id="RU365104"/>
    </source>
</evidence>
<dbReference type="NCBIfam" id="TIGR01166">
    <property type="entry name" value="cbiO"/>
    <property type="match status" value="1"/>
</dbReference>
<evidence type="ECO:0000256" key="1">
    <source>
        <dbReference type="ARBA" id="ARBA00004202"/>
    </source>
</evidence>
<dbReference type="PROSITE" id="PS00211">
    <property type="entry name" value="ABC_TRANSPORTER_1"/>
    <property type="match status" value="1"/>
</dbReference>
<dbReference type="InterPro" id="IPR005876">
    <property type="entry name" value="Co_trans_ATP-bd"/>
</dbReference>
<dbReference type="FunFam" id="3.40.50.300:FF:000224">
    <property type="entry name" value="Energy-coupling factor transporter ATP-binding protein EcfA"/>
    <property type="match status" value="1"/>
</dbReference>
<dbReference type="SUPFAM" id="SSF52540">
    <property type="entry name" value="P-loop containing nucleoside triphosphate hydrolases"/>
    <property type="match status" value="1"/>
</dbReference>
<comment type="function">
    <text evidence="9">ATP-binding (A) component of a common energy-coupling factor (ECF) ABC-transporter complex.</text>
</comment>
<dbReference type="Gene3D" id="3.40.50.300">
    <property type="entry name" value="P-loop containing nucleotide triphosphate hydrolases"/>
    <property type="match status" value="1"/>
</dbReference>
<dbReference type="PANTHER" id="PTHR43553">
    <property type="entry name" value="HEAVY METAL TRANSPORTER"/>
    <property type="match status" value="1"/>
</dbReference>